<comment type="subcellular location">
    <subcellularLocation>
        <location evidence="1">Membrane</location>
        <topology evidence="1">Multi-pass membrane protein</topology>
    </subcellularLocation>
</comment>
<feature type="domain" description="Integral membrane bound transporter" evidence="6">
    <location>
        <begin position="206"/>
        <end position="329"/>
    </location>
</feature>
<evidence type="ECO:0000256" key="1">
    <source>
        <dbReference type="ARBA" id="ARBA00004141"/>
    </source>
</evidence>
<dbReference type="Proteomes" id="UP000186079">
    <property type="component" value="Unassembled WGS sequence"/>
</dbReference>
<evidence type="ECO:0000313" key="7">
    <source>
        <dbReference type="EMBL" id="SIQ22702.1"/>
    </source>
</evidence>
<accession>A0A1N6R1X3</accession>
<feature type="transmembrane region" description="Helical" evidence="5">
    <location>
        <begin position="89"/>
        <end position="105"/>
    </location>
</feature>
<feature type="transmembrane region" description="Helical" evidence="5">
    <location>
        <begin position="12"/>
        <end position="37"/>
    </location>
</feature>
<gene>
    <name evidence="7" type="ORF">SAMN05421672_10497</name>
</gene>
<feature type="transmembrane region" description="Helical" evidence="5">
    <location>
        <begin position="67"/>
        <end position="83"/>
    </location>
</feature>
<evidence type="ECO:0000256" key="2">
    <source>
        <dbReference type="ARBA" id="ARBA00022692"/>
    </source>
</evidence>
<dbReference type="AlphaFoldDB" id="A0A1N6R1X3"/>
<reference evidence="7 8" key="1">
    <citation type="submission" date="2017-01" db="EMBL/GenBank/DDBJ databases">
        <authorList>
            <person name="Mah S.A."/>
            <person name="Swanson W.J."/>
            <person name="Moy G.W."/>
            <person name="Vacquier V.D."/>
        </authorList>
    </citation>
    <scope>NUCLEOTIDE SEQUENCE [LARGE SCALE GENOMIC DNA]</scope>
    <source>
        <strain evidence="7 8">ATCC 29606</strain>
    </source>
</reference>
<feature type="transmembrane region" description="Helical" evidence="5">
    <location>
        <begin position="241"/>
        <end position="259"/>
    </location>
</feature>
<feature type="transmembrane region" description="Helical" evidence="5">
    <location>
        <begin position="217"/>
        <end position="234"/>
    </location>
</feature>
<dbReference type="GO" id="GO:0016020">
    <property type="term" value="C:membrane"/>
    <property type="evidence" value="ECO:0007669"/>
    <property type="project" value="UniProtKB-SubCell"/>
</dbReference>
<dbReference type="EMBL" id="FTMC01000004">
    <property type="protein sequence ID" value="SIQ22702.1"/>
    <property type="molecule type" value="Genomic_DNA"/>
</dbReference>
<keyword evidence="2 5" id="KW-0812">Transmembrane</keyword>
<feature type="transmembrane region" description="Helical" evidence="5">
    <location>
        <begin position="317"/>
        <end position="336"/>
    </location>
</feature>
<feature type="transmembrane region" description="Helical" evidence="5">
    <location>
        <begin position="193"/>
        <end position="211"/>
    </location>
</feature>
<evidence type="ECO:0000256" key="5">
    <source>
        <dbReference type="SAM" id="Phobius"/>
    </source>
</evidence>
<dbReference type="Pfam" id="PF13515">
    <property type="entry name" value="FUSC_2"/>
    <property type="match status" value="1"/>
</dbReference>
<evidence type="ECO:0000259" key="6">
    <source>
        <dbReference type="Pfam" id="PF13515"/>
    </source>
</evidence>
<keyword evidence="3 5" id="KW-1133">Transmembrane helix</keyword>
<name>A0A1N6R1X3_9PSED</name>
<keyword evidence="4 5" id="KW-0472">Membrane</keyword>
<sequence length="346" mass="37448">MRLRIPHAVRHGFSAPVWGVATVATLGCALPLVLGLVSGHNGFLWAALGAFQAALANPLHRYGMLRMLLIGTLGALAAALGYTAASHPLYSLLLFAAMGLLLARLQRYGNEAGKLGLGLAVCLCLGQGSHGQSDLNNAGAVAMLFLLGALWTTLLAFILRGLHALRTWPYMPRLLAVLRVMRRQARSVPRQPWLLHALACILALGLAGLFIDLLELAHGYWLSLTVVIMLQLNLVRGLRPLLYMALAVLLVSALMTAIGHSLQRPLLLSALLLPVIFFNRAFQASHYLLFAIQTTLGCLLLREGLATDWLQPQGRLLNVVLGIVLVLMMASLVQALQRVLARRRSA</sequence>
<evidence type="ECO:0000256" key="3">
    <source>
        <dbReference type="ARBA" id="ARBA00022989"/>
    </source>
</evidence>
<dbReference type="PROSITE" id="PS51257">
    <property type="entry name" value="PROKAR_LIPOPROTEIN"/>
    <property type="match status" value="1"/>
</dbReference>
<evidence type="ECO:0000313" key="8">
    <source>
        <dbReference type="Proteomes" id="UP000186079"/>
    </source>
</evidence>
<dbReference type="RefSeq" id="WP_139326696.1">
    <property type="nucleotide sequence ID" value="NZ_FTMC01000004.1"/>
</dbReference>
<dbReference type="InterPro" id="IPR049453">
    <property type="entry name" value="Memb_transporter_dom"/>
</dbReference>
<organism evidence="7 8">
    <name type="scientific">Pseudomonas flexibilis</name>
    <dbReference type="NCBI Taxonomy" id="706570"/>
    <lineage>
        <taxon>Bacteria</taxon>
        <taxon>Pseudomonadati</taxon>
        <taxon>Pseudomonadota</taxon>
        <taxon>Gammaproteobacteria</taxon>
        <taxon>Pseudomonadales</taxon>
        <taxon>Pseudomonadaceae</taxon>
        <taxon>Pseudomonas</taxon>
    </lineage>
</organism>
<proteinExistence type="predicted"/>
<feature type="transmembrane region" description="Helical" evidence="5">
    <location>
        <begin position="141"/>
        <end position="162"/>
    </location>
</feature>
<feature type="transmembrane region" description="Helical" evidence="5">
    <location>
        <begin position="287"/>
        <end position="305"/>
    </location>
</feature>
<evidence type="ECO:0000256" key="4">
    <source>
        <dbReference type="ARBA" id="ARBA00023136"/>
    </source>
</evidence>
<protein>
    <submittedName>
        <fullName evidence="7">Fusaric acid resistance protein-like</fullName>
    </submittedName>
</protein>